<dbReference type="Proteomes" id="UP000050525">
    <property type="component" value="Unassembled WGS sequence"/>
</dbReference>
<name>A0A151MHQ7_ALLMI</name>
<dbReference type="EMBL" id="AKHW03006155">
    <property type="protein sequence ID" value="KYO24055.1"/>
    <property type="molecule type" value="Genomic_DNA"/>
</dbReference>
<feature type="region of interest" description="Disordered" evidence="1">
    <location>
        <begin position="1"/>
        <end position="65"/>
    </location>
</feature>
<feature type="compositionally biased region" description="Basic and acidic residues" evidence="1">
    <location>
        <begin position="32"/>
        <end position="44"/>
    </location>
</feature>
<evidence type="ECO:0000256" key="1">
    <source>
        <dbReference type="SAM" id="MobiDB-lite"/>
    </source>
</evidence>
<feature type="compositionally biased region" description="Basic and acidic residues" evidence="1">
    <location>
        <begin position="51"/>
        <end position="65"/>
    </location>
</feature>
<reference evidence="2 3" key="1">
    <citation type="journal article" date="2012" name="Genome Biol.">
        <title>Sequencing three crocodilian genomes to illuminate the evolution of archosaurs and amniotes.</title>
        <authorList>
            <person name="St John J.A."/>
            <person name="Braun E.L."/>
            <person name="Isberg S.R."/>
            <person name="Miles L.G."/>
            <person name="Chong A.Y."/>
            <person name="Gongora J."/>
            <person name="Dalzell P."/>
            <person name="Moran C."/>
            <person name="Bed'hom B."/>
            <person name="Abzhanov A."/>
            <person name="Burgess S.C."/>
            <person name="Cooksey A.M."/>
            <person name="Castoe T.A."/>
            <person name="Crawford N.G."/>
            <person name="Densmore L.D."/>
            <person name="Drew J.C."/>
            <person name="Edwards S.V."/>
            <person name="Faircloth B.C."/>
            <person name="Fujita M.K."/>
            <person name="Greenwold M.J."/>
            <person name="Hoffmann F.G."/>
            <person name="Howard J.M."/>
            <person name="Iguchi T."/>
            <person name="Janes D.E."/>
            <person name="Khan S.Y."/>
            <person name="Kohno S."/>
            <person name="de Koning A.J."/>
            <person name="Lance S.L."/>
            <person name="McCarthy F.M."/>
            <person name="McCormack J.E."/>
            <person name="Merchant M.E."/>
            <person name="Peterson D.G."/>
            <person name="Pollock D.D."/>
            <person name="Pourmand N."/>
            <person name="Raney B.J."/>
            <person name="Roessler K.A."/>
            <person name="Sanford J.R."/>
            <person name="Sawyer R.H."/>
            <person name="Schmidt C.J."/>
            <person name="Triplett E.W."/>
            <person name="Tuberville T.D."/>
            <person name="Venegas-Anaya M."/>
            <person name="Howard J.T."/>
            <person name="Jarvis E.D."/>
            <person name="Guillette L.J.Jr."/>
            <person name="Glenn T.C."/>
            <person name="Green R.E."/>
            <person name="Ray D.A."/>
        </authorList>
    </citation>
    <scope>NUCLEOTIDE SEQUENCE [LARGE SCALE GENOMIC DNA]</scope>
    <source>
        <strain evidence="2">KSC_2009_1</strain>
    </source>
</reference>
<proteinExistence type="predicted"/>
<organism evidence="2 3">
    <name type="scientific">Alligator mississippiensis</name>
    <name type="common">American alligator</name>
    <dbReference type="NCBI Taxonomy" id="8496"/>
    <lineage>
        <taxon>Eukaryota</taxon>
        <taxon>Metazoa</taxon>
        <taxon>Chordata</taxon>
        <taxon>Craniata</taxon>
        <taxon>Vertebrata</taxon>
        <taxon>Euteleostomi</taxon>
        <taxon>Archelosauria</taxon>
        <taxon>Archosauria</taxon>
        <taxon>Crocodylia</taxon>
        <taxon>Alligatoridae</taxon>
        <taxon>Alligatorinae</taxon>
        <taxon>Alligator</taxon>
    </lineage>
</organism>
<protein>
    <submittedName>
        <fullName evidence="2">Uncharacterized protein</fullName>
    </submittedName>
</protein>
<comment type="caution">
    <text evidence="2">The sequence shown here is derived from an EMBL/GenBank/DDBJ whole genome shotgun (WGS) entry which is preliminary data.</text>
</comment>
<dbReference type="AlphaFoldDB" id="A0A151MHQ7"/>
<evidence type="ECO:0000313" key="3">
    <source>
        <dbReference type="Proteomes" id="UP000050525"/>
    </source>
</evidence>
<gene>
    <name evidence="2" type="ORF">Y1Q_0004637</name>
</gene>
<evidence type="ECO:0000313" key="2">
    <source>
        <dbReference type="EMBL" id="KYO24055.1"/>
    </source>
</evidence>
<accession>A0A151MHQ7</accession>
<keyword evidence="3" id="KW-1185">Reference proteome</keyword>
<sequence>MLERATGERGGAGDNWSEEEADAAGKKGTRVRSGEKKSDEKGLTESEEDQRDVLEVETPVRDREGSLLVLPSDEEVRVDPEDYQVPAITKEGTVTAPDSRAQVELPVFFIFNLDAMVDAGVVPKQR</sequence>